<keyword evidence="4" id="KW-1185">Reference proteome</keyword>
<name>A0A9Q0GIE9_9ROSI</name>
<dbReference type="PANTHER" id="PTHR33453:SF34">
    <property type="entry name" value="RIBOSOME-INACTIVATING PROTEIN"/>
    <property type="match status" value="1"/>
</dbReference>
<dbReference type="InterPro" id="IPR016139">
    <property type="entry name" value="Ribosome_inactivat_prot_sub2"/>
</dbReference>
<comment type="catalytic activity">
    <reaction evidence="1">
        <text>Endohydrolysis of the N-glycosidic bond at one specific adenosine on the 28S rRNA.</text>
        <dbReference type="EC" id="3.2.2.22"/>
    </reaction>
</comment>
<dbReference type="GO" id="GO:0090729">
    <property type="term" value="F:toxin activity"/>
    <property type="evidence" value="ECO:0007669"/>
    <property type="project" value="UniProtKB-KW"/>
</dbReference>
<dbReference type="OrthoDB" id="1704365at2759"/>
<reference evidence="3" key="2">
    <citation type="journal article" date="2023" name="Plants (Basel)">
        <title>Annotation of the Turnera subulata (Passifloraceae) Draft Genome Reveals the S-Locus Evolved after the Divergence of Turneroideae from Passifloroideae in a Stepwise Manner.</title>
        <authorList>
            <person name="Henning P.M."/>
            <person name="Roalson E.H."/>
            <person name="Mir W."/>
            <person name="McCubbin A.G."/>
            <person name="Shore J.S."/>
        </authorList>
    </citation>
    <scope>NUCLEOTIDE SEQUENCE</scope>
    <source>
        <strain evidence="3">F60SS</strain>
    </source>
</reference>
<keyword evidence="1" id="KW-0652">Protein synthesis inhibitor</keyword>
<dbReference type="PANTHER" id="PTHR33453">
    <property type="match status" value="1"/>
</dbReference>
<keyword evidence="1" id="KW-0800">Toxin</keyword>
<dbReference type="GO" id="GO:0017148">
    <property type="term" value="P:negative regulation of translation"/>
    <property type="evidence" value="ECO:0007669"/>
    <property type="project" value="UniProtKB-KW"/>
</dbReference>
<dbReference type="GO" id="GO:0006952">
    <property type="term" value="P:defense response"/>
    <property type="evidence" value="ECO:0007669"/>
    <property type="project" value="UniProtKB-KW"/>
</dbReference>
<accession>A0A9Q0GIE9</accession>
<keyword evidence="1" id="KW-0611">Plant defense</keyword>
<feature type="chain" id="PRO_5040118955" description="rRNA N-glycosylase" evidence="2">
    <location>
        <begin position="28"/>
        <end position="349"/>
    </location>
</feature>
<dbReference type="PRINTS" id="PR00396">
    <property type="entry name" value="SHIGARICIN"/>
</dbReference>
<dbReference type="InterPro" id="IPR036041">
    <property type="entry name" value="Ribosome-inact_prot_sf"/>
</dbReference>
<dbReference type="InterPro" id="IPR001574">
    <property type="entry name" value="Ribosome_inactivat_prot"/>
</dbReference>
<keyword evidence="2" id="KW-0732">Signal</keyword>
<gene>
    <name evidence="3" type="ORF">Tsubulata_030393</name>
</gene>
<dbReference type="Gene3D" id="3.40.420.10">
    <property type="entry name" value="Ricin (A subunit), domain 1"/>
    <property type="match status" value="1"/>
</dbReference>
<evidence type="ECO:0000313" key="3">
    <source>
        <dbReference type="EMBL" id="KAJ4850452.1"/>
    </source>
</evidence>
<protein>
    <recommendedName>
        <fullName evidence="1">rRNA N-glycosylase</fullName>
        <ecNumber evidence="1">3.2.2.22</ecNumber>
    </recommendedName>
</protein>
<sequence>MKLWSVVAAGAWVCLTLLVVELGCSGAVRVDPYSSTATDKYSSNIFPTQDFNLDPRGSVRSYTNFIAKIRSLLNWGIINGIASMPPRVLTGIDRYGQLRINVASTQQFVVTVVIDLNDLYVVGFHCNNVYRYLTFSQAEPDKYGDSKGLFDSKTTTFVRLPYDGSYAALGGRDVNLGRQPLINALTILLNPADVYQLKPTFVVVIQMIPEAVRSGYVMNFVAANYASERGAKATEEVKAVENSWSTMSKTVRKTKGNELANPIVLIAGQWVVTTLTEVQNQQLVSLLKYDPKQTNFPDLDDDGDQHHLVITRMINIAGAYLQQLINWVAEGEGEDIVTSIKLPQIILNH</sequence>
<proteinExistence type="inferred from homology"/>
<reference evidence="3" key="1">
    <citation type="submission" date="2022-02" db="EMBL/GenBank/DDBJ databases">
        <authorList>
            <person name="Henning P.M."/>
            <person name="McCubbin A.G."/>
            <person name="Shore J.S."/>
        </authorList>
    </citation>
    <scope>NUCLEOTIDE SEQUENCE</scope>
    <source>
        <strain evidence="3">F60SS</strain>
        <tissue evidence="3">Leaves</tissue>
    </source>
</reference>
<dbReference type="EC" id="3.2.2.22" evidence="1"/>
<dbReference type="Proteomes" id="UP001141552">
    <property type="component" value="Unassembled WGS sequence"/>
</dbReference>
<feature type="signal peptide" evidence="2">
    <location>
        <begin position="1"/>
        <end position="27"/>
    </location>
</feature>
<comment type="similarity">
    <text evidence="1">Belongs to the ribosome-inactivating protein family.</text>
</comment>
<comment type="caution">
    <text evidence="3">The sequence shown here is derived from an EMBL/GenBank/DDBJ whole genome shotgun (WGS) entry which is preliminary data.</text>
</comment>
<dbReference type="EMBL" id="JAKUCV010000320">
    <property type="protein sequence ID" value="KAJ4850452.1"/>
    <property type="molecule type" value="Genomic_DNA"/>
</dbReference>
<dbReference type="Gene3D" id="4.10.470.10">
    <property type="entry name" value="Ricin (A Subunit), domain 2"/>
    <property type="match status" value="1"/>
</dbReference>
<evidence type="ECO:0000313" key="4">
    <source>
        <dbReference type="Proteomes" id="UP001141552"/>
    </source>
</evidence>
<evidence type="ECO:0000256" key="2">
    <source>
        <dbReference type="SAM" id="SignalP"/>
    </source>
</evidence>
<dbReference type="AlphaFoldDB" id="A0A9Q0GIE9"/>
<organism evidence="3 4">
    <name type="scientific">Turnera subulata</name>
    <dbReference type="NCBI Taxonomy" id="218843"/>
    <lineage>
        <taxon>Eukaryota</taxon>
        <taxon>Viridiplantae</taxon>
        <taxon>Streptophyta</taxon>
        <taxon>Embryophyta</taxon>
        <taxon>Tracheophyta</taxon>
        <taxon>Spermatophyta</taxon>
        <taxon>Magnoliopsida</taxon>
        <taxon>eudicotyledons</taxon>
        <taxon>Gunneridae</taxon>
        <taxon>Pentapetalae</taxon>
        <taxon>rosids</taxon>
        <taxon>fabids</taxon>
        <taxon>Malpighiales</taxon>
        <taxon>Passifloraceae</taxon>
        <taxon>Turnera</taxon>
    </lineage>
</organism>
<dbReference type="Pfam" id="PF00161">
    <property type="entry name" value="RIP"/>
    <property type="match status" value="1"/>
</dbReference>
<dbReference type="InterPro" id="IPR017989">
    <property type="entry name" value="Ribosome_inactivat_1/2"/>
</dbReference>
<dbReference type="GO" id="GO:0030598">
    <property type="term" value="F:rRNA N-glycosylase activity"/>
    <property type="evidence" value="ECO:0007669"/>
    <property type="project" value="UniProtKB-EC"/>
</dbReference>
<dbReference type="SUPFAM" id="SSF56371">
    <property type="entry name" value="Ribosome inactivating proteins (RIP)"/>
    <property type="match status" value="1"/>
</dbReference>
<dbReference type="InterPro" id="IPR016138">
    <property type="entry name" value="Ribosome_inactivat_prot_sub1"/>
</dbReference>
<evidence type="ECO:0000256" key="1">
    <source>
        <dbReference type="RuleBase" id="RU004915"/>
    </source>
</evidence>
<keyword evidence="1" id="KW-0378">Hydrolase</keyword>